<accession>A0ABN9S6T6</accession>
<name>A0ABN9S6T6_9DINO</name>
<evidence type="ECO:0008006" key="4">
    <source>
        <dbReference type="Google" id="ProtNLM"/>
    </source>
</evidence>
<dbReference type="Proteomes" id="UP001189429">
    <property type="component" value="Unassembled WGS sequence"/>
</dbReference>
<keyword evidence="3" id="KW-1185">Reference proteome</keyword>
<dbReference type="EMBL" id="CAUYUJ010009680">
    <property type="protein sequence ID" value="CAK0827430.1"/>
    <property type="molecule type" value="Genomic_DNA"/>
</dbReference>
<organism evidence="2 3">
    <name type="scientific">Prorocentrum cordatum</name>
    <dbReference type="NCBI Taxonomy" id="2364126"/>
    <lineage>
        <taxon>Eukaryota</taxon>
        <taxon>Sar</taxon>
        <taxon>Alveolata</taxon>
        <taxon>Dinophyceae</taxon>
        <taxon>Prorocentrales</taxon>
        <taxon>Prorocentraceae</taxon>
        <taxon>Prorocentrum</taxon>
    </lineage>
</organism>
<gene>
    <name evidence="2" type="ORF">PCOR1329_LOCUS26971</name>
</gene>
<reference evidence="2" key="1">
    <citation type="submission" date="2023-10" db="EMBL/GenBank/DDBJ databases">
        <authorList>
            <person name="Chen Y."/>
            <person name="Shah S."/>
            <person name="Dougan E. K."/>
            <person name="Thang M."/>
            <person name="Chan C."/>
        </authorList>
    </citation>
    <scope>NUCLEOTIDE SEQUENCE [LARGE SCALE GENOMIC DNA]</scope>
</reference>
<sequence>MYAENEPLRQYTHLKFPATSVVYESYNSTHINDTVRITPLCPHAAERFLFVADVGNNRITVLWKVRAHSASLVSPPFPSDMGGNVGFRYAGQFGETMVPHDDEHGMTLPWGMAVQAPAWEYPSEPVIANVFVVDKLTNRLIKLDFRYDAINSDGRSVSEWPYPAPDSYPRLVYSGEYSVGAHDNESLWEPMGVALFRHYIFVAEAQGNTIKVFTLHYSDTRAFKLVTVLYPAQGIQLTGTIAVSPIRYYDNGQSASRLGGYLWYTYHRDWTDWEMGSFFLEEALRLSTKPEEYKDFVDQCVDASTYHAMLQQGVPHFLAEVDRLCNIAHVNCRYPSSPDYVDPQLFNWTVFELQNATVFDEVSFSTCVYGYWFVGAELDEDIYPNLTVDDLVTNPNLTAELKEFTSNYWEERCFNLDVLNATIFNGRMGLCPTSAAPTPAPQDSGDDWPLVASATSRGSTSSPNAAGGAWRWRLAACLLAASWSASARASCR</sequence>
<evidence type="ECO:0000313" key="2">
    <source>
        <dbReference type="EMBL" id="CAK0827430.1"/>
    </source>
</evidence>
<feature type="region of interest" description="Disordered" evidence="1">
    <location>
        <begin position="435"/>
        <end position="465"/>
    </location>
</feature>
<proteinExistence type="predicted"/>
<evidence type="ECO:0000313" key="3">
    <source>
        <dbReference type="Proteomes" id="UP001189429"/>
    </source>
</evidence>
<protein>
    <recommendedName>
        <fullName evidence="4">Amine oxidase</fullName>
    </recommendedName>
</protein>
<comment type="caution">
    <text evidence="2">The sequence shown here is derived from an EMBL/GenBank/DDBJ whole genome shotgun (WGS) entry which is preliminary data.</text>
</comment>
<feature type="compositionally biased region" description="Polar residues" evidence="1">
    <location>
        <begin position="453"/>
        <end position="464"/>
    </location>
</feature>
<evidence type="ECO:0000256" key="1">
    <source>
        <dbReference type="SAM" id="MobiDB-lite"/>
    </source>
</evidence>